<evidence type="ECO:0000313" key="2">
    <source>
        <dbReference type="EMBL" id="MDV3441623.1"/>
    </source>
</evidence>
<keyword evidence="1" id="KW-0812">Transmembrane</keyword>
<keyword evidence="3" id="KW-1185">Reference proteome</keyword>
<proteinExistence type="predicted"/>
<dbReference type="Proteomes" id="UP001273935">
    <property type="component" value="Unassembled WGS sequence"/>
</dbReference>
<organism evidence="2 3">
    <name type="scientific">Metapseudomonas otitidis</name>
    <dbReference type="NCBI Taxonomy" id="319939"/>
    <lineage>
        <taxon>Bacteria</taxon>
        <taxon>Pseudomonadati</taxon>
        <taxon>Pseudomonadota</taxon>
        <taxon>Gammaproteobacteria</taxon>
        <taxon>Pseudomonadales</taxon>
        <taxon>Pseudomonadaceae</taxon>
        <taxon>Metapseudomonas</taxon>
    </lineage>
</organism>
<comment type="caution">
    <text evidence="2">The sequence shown here is derived from an EMBL/GenBank/DDBJ whole genome shotgun (WGS) entry which is preliminary data.</text>
</comment>
<dbReference type="RefSeq" id="WP_317234167.1">
    <property type="nucleotide sequence ID" value="NZ_JAWJUL010000082.1"/>
</dbReference>
<evidence type="ECO:0000256" key="1">
    <source>
        <dbReference type="SAM" id="Phobius"/>
    </source>
</evidence>
<sequence length="143" mass="16008">MNNNMTKKTEAQPTRTKSTTTRNILVALLATLCISSLGYWALQPPQPKDAFIEALDDALRKNNRNITLLLNGYIRPGDDLNATLKFLEARGFKTYQSKSDQNKYFASKKSVRNLIVQTNTSITLETDGSKILKAHGEIFLTSI</sequence>
<keyword evidence="1" id="KW-0472">Membrane</keyword>
<name>A0ABU3XUL7_9GAMM</name>
<evidence type="ECO:0000313" key="3">
    <source>
        <dbReference type="Proteomes" id="UP001273935"/>
    </source>
</evidence>
<feature type="transmembrane region" description="Helical" evidence="1">
    <location>
        <begin position="21"/>
        <end position="42"/>
    </location>
</feature>
<accession>A0ABU3XUL7</accession>
<dbReference type="EMBL" id="JAWJUL010000082">
    <property type="protein sequence ID" value="MDV3441623.1"/>
    <property type="molecule type" value="Genomic_DNA"/>
</dbReference>
<protein>
    <submittedName>
        <fullName evidence="2">Uncharacterized protein</fullName>
    </submittedName>
</protein>
<gene>
    <name evidence="2" type="ORF">R0G64_19565</name>
</gene>
<keyword evidence="1" id="KW-1133">Transmembrane helix</keyword>
<reference evidence="2 3" key="1">
    <citation type="submission" date="2023-10" db="EMBL/GenBank/DDBJ databases">
        <title>Pseudomonas otitidis isolated from a paediatric patient with cystic fibrosis in Chile.</title>
        <authorList>
            <person name="Amsteins-Romero L."/>
            <person name="Opazo-Capurro A."/>
            <person name="Matus-Kohler M."/>
            <person name="Gonzalez-Rocha G."/>
        </authorList>
    </citation>
    <scope>NUCLEOTIDE SEQUENCE [LARGE SCALE GENOMIC DNA]</scope>
    <source>
        <strain evidence="2 3">P-714</strain>
    </source>
</reference>